<evidence type="ECO:0000256" key="1">
    <source>
        <dbReference type="ARBA" id="ARBA00022723"/>
    </source>
</evidence>
<dbReference type="InterPro" id="IPR015655">
    <property type="entry name" value="PP2C"/>
</dbReference>
<dbReference type="GO" id="GO:0005739">
    <property type="term" value="C:mitochondrion"/>
    <property type="evidence" value="ECO:0007669"/>
    <property type="project" value="TreeGrafter"/>
</dbReference>
<reference evidence="7" key="1">
    <citation type="submission" date="2020-11" db="EMBL/GenBank/DDBJ databases">
        <authorList>
            <person name="Tran Van P."/>
        </authorList>
    </citation>
    <scope>NUCLEOTIDE SEQUENCE</scope>
</reference>
<evidence type="ECO:0000256" key="3">
    <source>
        <dbReference type="ARBA" id="ARBA00022912"/>
    </source>
</evidence>
<organism evidence="7">
    <name type="scientific">Timema tahoe</name>
    <dbReference type="NCBI Taxonomy" id="61484"/>
    <lineage>
        <taxon>Eukaryota</taxon>
        <taxon>Metazoa</taxon>
        <taxon>Ecdysozoa</taxon>
        <taxon>Arthropoda</taxon>
        <taxon>Hexapoda</taxon>
        <taxon>Insecta</taxon>
        <taxon>Pterygota</taxon>
        <taxon>Neoptera</taxon>
        <taxon>Polyneoptera</taxon>
        <taxon>Phasmatodea</taxon>
        <taxon>Timematodea</taxon>
        <taxon>Timematoidea</taxon>
        <taxon>Timematidae</taxon>
        <taxon>Timema</taxon>
    </lineage>
</organism>
<comment type="similarity">
    <text evidence="4">Belongs to the PP2C family.</text>
</comment>
<feature type="domain" description="PPM-type phosphatase" evidence="6">
    <location>
        <begin position="99"/>
        <end position="488"/>
    </location>
</feature>
<dbReference type="InterPro" id="IPR001932">
    <property type="entry name" value="PPM-type_phosphatase-like_dom"/>
</dbReference>
<evidence type="ECO:0000256" key="4">
    <source>
        <dbReference type="RuleBase" id="RU003465"/>
    </source>
</evidence>
<dbReference type="InterPro" id="IPR036457">
    <property type="entry name" value="PPM-type-like_dom_sf"/>
</dbReference>
<evidence type="ECO:0000313" key="7">
    <source>
        <dbReference type="EMBL" id="CAD7457686.1"/>
    </source>
</evidence>
<dbReference type="CDD" id="cd00143">
    <property type="entry name" value="PP2Cc"/>
    <property type="match status" value="1"/>
</dbReference>
<sequence length="685" mass="76466">MLPRSGVGQRHLQCGRQLNGFSKFLAYPMGRGGAGEPEPTWPELREAENIPAARILNPKFPYSRPTFLQFHSDEEIAFSSDHQMRPIIVPKDISKLPWDSGYAEAVNAGKSELNEDQACVHREVLHRPELRSSRSLESHNAAAYLPYVYFGIFDGHAGIGAAVAASNQLHHIIQEKLVDVLDHLLPPLEGCTSATVERVAKRGIALWFPEKEISIESLIVGALESAFWDMDQLIAEDRKKYKIKGGCTALVALFILGKLYVANAGDSRAVVCKNNQALPMSNDFTPESERQRVRQLAALRPSLLGADFTHLDFNRRPVQRDLGKRILYRDAYMTGWAYKTVSAQDLKIPVVNGEGKRSRVLATIGVTRGFGDHDLRALNSTPVKPFLSSQPEVQILDIMNENIDDSDLLIMGTDGLWDVTSNERAVETVKKSLSHFSSDNDTRKYRYTSAAQDLVMQSRGKLIEKNIWRTSDGRSATIDDISVFVIPLTPYKKEFLKWQSEFDAIHGLYDNNLDTENTFGELSLKTSPGKISMVKTLIKENLPDKLEKKIYTKSTNVSPLVAEETKPINVMTHNVNVNSSAEKIFQNASASSKISSKALQEKNALVPSASEESKQINVQQKAETRDVDNLQRELRIGFSAQDMASDSLQSKNMLLSDELSEQNNLLDEPSIIGENQITTDTKKEH</sequence>
<evidence type="ECO:0000256" key="5">
    <source>
        <dbReference type="SAM" id="MobiDB-lite"/>
    </source>
</evidence>
<dbReference type="EMBL" id="OE001842">
    <property type="protein sequence ID" value="CAD7457686.1"/>
    <property type="molecule type" value="Genomic_DNA"/>
</dbReference>
<keyword evidence="1" id="KW-0479">Metal-binding</keyword>
<gene>
    <name evidence="7" type="ORF">TTEB3V08_LOCUS5677</name>
</gene>
<protein>
    <recommendedName>
        <fullName evidence="6">PPM-type phosphatase domain-containing protein</fullName>
    </recommendedName>
</protein>
<accession>A0A7R9NVD6</accession>
<dbReference type="PROSITE" id="PS01032">
    <property type="entry name" value="PPM_1"/>
    <property type="match status" value="1"/>
</dbReference>
<dbReference type="Pfam" id="PF00481">
    <property type="entry name" value="PP2C"/>
    <property type="match status" value="2"/>
</dbReference>
<feature type="region of interest" description="Disordered" evidence="5">
    <location>
        <begin position="665"/>
        <end position="685"/>
    </location>
</feature>
<evidence type="ECO:0000256" key="2">
    <source>
        <dbReference type="ARBA" id="ARBA00022801"/>
    </source>
</evidence>
<dbReference type="AlphaFoldDB" id="A0A7R9NVD6"/>
<dbReference type="SUPFAM" id="SSF81606">
    <property type="entry name" value="PP2C-like"/>
    <property type="match status" value="1"/>
</dbReference>
<dbReference type="PANTHER" id="PTHR13832:SF354">
    <property type="entry name" value="GM14138P"/>
    <property type="match status" value="1"/>
</dbReference>
<evidence type="ECO:0000259" key="6">
    <source>
        <dbReference type="PROSITE" id="PS51746"/>
    </source>
</evidence>
<dbReference type="SMART" id="SM00332">
    <property type="entry name" value="PP2Cc"/>
    <property type="match status" value="1"/>
</dbReference>
<dbReference type="GO" id="GO:0046872">
    <property type="term" value="F:metal ion binding"/>
    <property type="evidence" value="ECO:0007669"/>
    <property type="project" value="UniProtKB-KW"/>
</dbReference>
<name>A0A7R9NVD6_9NEOP</name>
<keyword evidence="3 4" id="KW-0904">Protein phosphatase</keyword>
<proteinExistence type="inferred from homology"/>
<keyword evidence="2 4" id="KW-0378">Hydrolase</keyword>
<dbReference type="GO" id="GO:0004741">
    <property type="term" value="F:[pyruvate dehydrogenase (acetyl-transferring)]-phosphatase activity"/>
    <property type="evidence" value="ECO:0007669"/>
    <property type="project" value="TreeGrafter"/>
</dbReference>
<dbReference type="InterPro" id="IPR000222">
    <property type="entry name" value="PP2C_BS"/>
</dbReference>
<dbReference type="Gene3D" id="3.60.40.10">
    <property type="entry name" value="PPM-type phosphatase domain"/>
    <property type="match status" value="1"/>
</dbReference>
<dbReference type="PROSITE" id="PS51746">
    <property type="entry name" value="PPM_2"/>
    <property type="match status" value="1"/>
</dbReference>
<dbReference type="PANTHER" id="PTHR13832">
    <property type="entry name" value="PROTEIN PHOSPHATASE 2C"/>
    <property type="match status" value="1"/>
</dbReference>